<evidence type="ECO:0000313" key="3">
    <source>
        <dbReference type="Proteomes" id="UP000295499"/>
    </source>
</evidence>
<gene>
    <name evidence="2" type="ORF">CLV32_0237</name>
</gene>
<keyword evidence="3" id="KW-1185">Reference proteome</keyword>
<feature type="compositionally biased region" description="Polar residues" evidence="1">
    <location>
        <begin position="1"/>
        <end position="12"/>
    </location>
</feature>
<accession>A0A4R6IP85</accession>
<dbReference type="AlphaFoldDB" id="A0A4R6IP85"/>
<organism evidence="2 3">
    <name type="scientific">Pedobacter duraquae</name>
    <dbReference type="NCBI Taxonomy" id="425511"/>
    <lineage>
        <taxon>Bacteria</taxon>
        <taxon>Pseudomonadati</taxon>
        <taxon>Bacteroidota</taxon>
        <taxon>Sphingobacteriia</taxon>
        <taxon>Sphingobacteriales</taxon>
        <taxon>Sphingobacteriaceae</taxon>
        <taxon>Pedobacter</taxon>
    </lineage>
</organism>
<reference evidence="2 3" key="1">
    <citation type="submission" date="2019-03" db="EMBL/GenBank/DDBJ databases">
        <title>Genomic Encyclopedia of Archaeal and Bacterial Type Strains, Phase II (KMG-II): from individual species to whole genera.</title>
        <authorList>
            <person name="Goeker M."/>
        </authorList>
    </citation>
    <scope>NUCLEOTIDE SEQUENCE [LARGE SCALE GENOMIC DNA]</scope>
    <source>
        <strain evidence="2 3">DSM 19034</strain>
    </source>
</reference>
<feature type="compositionally biased region" description="Basic and acidic residues" evidence="1">
    <location>
        <begin position="52"/>
        <end position="71"/>
    </location>
</feature>
<feature type="region of interest" description="Disordered" evidence="1">
    <location>
        <begin position="1"/>
        <end position="71"/>
    </location>
</feature>
<dbReference type="OrthoDB" id="773309at2"/>
<dbReference type="EMBL" id="SNWM01000001">
    <property type="protein sequence ID" value="TDO23951.1"/>
    <property type="molecule type" value="Genomic_DNA"/>
</dbReference>
<protein>
    <submittedName>
        <fullName evidence="2">Uncharacterized protein</fullName>
    </submittedName>
</protein>
<name>A0A4R6IP85_9SPHI</name>
<proteinExistence type="predicted"/>
<dbReference type="Proteomes" id="UP000295499">
    <property type="component" value="Unassembled WGS sequence"/>
</dbReference>
<evidence type="ECO:0000256" key="1">
    <source>
        <dbReference type="SAM" id="MobiDB-lite"/>
    </source>
</evidence>
<feature type="compositionally biased region" description="Polar residues" evidence="1">
    <location>
        <begin position="31"/>
        <end position="42"/>
    </location>
</feature>
<dbReference type="RefSeq" id="WP_133551533.1">
    <property type="nucleotide sequence ID" value="NZ_SNWM01000001.1"/>
</dbReference>
<comment type="caution">
    <text evidence="2">The sequence shown here is derived from an EMBL/GenBank/DDBJ whole genome shotgun (WGS) entry which is preliminary data.</text>
</comment>
<evidence type="ECO:0000313" key="2">
    <source>
        <dbReference type="EMBL" id="TDO23951.1"/>
    </source>
</evidence>
<sequence>MDSIESLNNQEDVNPGTELDKIINNDEPETNVKTGGTGANNPVPTPGTVVIKENDQGDGRIVENRPSKPSN</sequence>